<organism evidence="2 3">
    <name type="scientific">Proteus alimentorum</name>
    <dbReference type="NCBI Taxonomy" id="1973495"/>
    <lineage>
        <taxon>Bacteria</taxon>
        <taxon>Pseudomonadati</taxon>
        <taxon>Pseudomonadota</taxon>
        <taxon>Gammaproteobacteria</taxon>
        <taxon>Enterobacterales</taxon>
        <taxon>Morganellaceae</taxon>
        <taxon>Proteus</taxon>
    </lineage>
</organism>
<keyword evidence="3" id="KW-1185">Reference proteome</keyword>
<accession>A0ABS0IVQ5</accession>
<dbReference type="Proteomes" id="UP000614721">
    <property type="component" value="Unassembled WGS sequence"/>
</dbReference>
<comment type="caution">
    <text evidence="2">The sequence shown here is derived from an EMBL/GenBank/DDBJ whole genome shotgun (WGS) entry which is preliminary data.</text>
</comment>
<feature type="transmembrane region" description="Helical" evidence="1">
    <location>
        <begin position="358"/>
        <end position="387"/>
    </location>
</feature>
<protein>
    <submittedName>
        <fullName evidence="2">Uncharacterized protein</fullName>
    </submittedName>
</protein>
<evidence type="ECO:0000313" key="3">
    <source>
        <dbReference type="Proteomes" id="UP000614721"/>
    </source>
</evidence>
<keyword evidence="1" id="KW-0812">Transmembrane</keyword>
<gene>
    <name evidence="2" type="ORF">I4902_10255</name>
</gene>
<proteinExistence type="predicted"/>
<dbReference type="RefSeq" id="WP_196568397.1">
    <property type="nucleotide sequence ID" value="NZ_JADRYY010000028.1"/>
</dbReference>
<feature type="transmembrane region" description="Helical" evidence="1">
    <location>
        <begin position="98"/>
        <end position="118"/>
    </location>
</feature>
<evidence type="ECO:0000313" key="2">
    <source>
        <dbReference type="EMBL" id="MBG2879650.1"/>
    </source>
</evidence>
<evidence type="ECO:0000256" key="1">
    <source>
        <dbReference type="SAM" id="Phobius"/>
    </source>
</evidence>
<feature type="transmembrane region" description="Helical" evidence="1">
    <location>
        <begin position="316"/>
        <end position="338"/>
    </location>
</feature>
<dbReference type="EMBL" id="JADSJP010000014">
    <property type="protein sequence ID" value="MBG2879650.1"/>
    <property type="molecule type" value="Genomic_DNA"/>
</dbReference>
<sequence length="419" mass="48438">MKDYFLNVKLERCDFNQSKISPKGMVRLIASGKNFYFNEEDFANYQDFLKRLKQGDELKICAESLKDGSFWVQWIYHDTKGRLEPERKFTLTAKQQKWLLLAFILTFVGGYWSYFSILHLEVNFLIVVSMVIACGAVMMGVSYIGEKAYRYFQRTRPKHRKRIKALDNVIMKQALIAPDGEQLIIAGIRSAPLPSFTLSKKSFPQIKQSKVQRVRGIIQIHSINRVKIHSRNAESVVMQISCLIDKHPFVFSYRERLFYSDHNLFLADGDDVEVFFWQAEDKNSGPVVLGIYNHTDNGAYSISGQMYLGHQRTKRLSLLITGLISAFIFSLFAIFSISDVYDNGNYWDKWDWLFIGDTFLGMGIIYGLIISGFAFLIALLSNLYILFSEKGNSSYQTYFLLQQQCVENKKTVYVTELSQ</sequence>
<name>A0ABS0IVQ5_9GAMM</name>
<reference evidence="2 3" key="1">
    <citation type="submission" date="2020-11" db="EMBL/GenBank/DDBJ databases">
        <title>Enhanced detection system for hospital associated transmission using whole genome sequencing surveillance.</title>
        <authorList>
            <person name="Harrison L.H."/>
            <person name="Van Tyne D."/>
            <person name="Marsh J.W."/>
            <person name="Griffith M.P."/>
            <person name="Snyder D.J."/>
            <person name="Cooper V.S."/>
            <person name="Mustapha M."/>
        </authorList>
    </citation>
    <scope>NUCLEOTIDE SEQUENCE [LARGE SCALE GENOMIC DNA]</scope>
    <source>
        <strain evidence="2 3">PR00075</strain>
    </source>
</reference>
<feature type="transmembrane region" description="Helical" evidence="1">
    <location>
        <begin position="124"/>
        <end position="144"/>
    </location>
</feature>
<keyword evidence="1" id="KW-1133">Transmembrane helix</keyword>
<keyword evidence="1" id="KW-0472">Membrane</keyword>